<dbReference type="InterPro" id="IPR021791">
    <property type="entry name" value="Phage_TAC_11"/>
</dbReference>
<gene>
    <name evidence="2" type="ORF">D3P04_13525</name>
</gene>
<accession>A0A418SST6</accession>
<comment type="caution">
    <text evidence="2">The sequence shown here is derived from an EMBL/GenBank/DDBJ whole genome shotgun (WGS) entry which is preliminary data.</text>
</comment>
<dbReference type="Pfam" id="PF11836">
    <property type="entry name" value="Phage_TAC_11"/>
    <property type="match status" value="1"/>
</dbReference>
<dbReference type="AlphaFoldDB" id="A0A418SST6"/>
<feature type="region of interest" description="Disordered" evidence="1">
    <location>
        <begin position="96"/>
        <end position="115"/>
    </location>
</feature>
<evidence type="ECO:0000256" key="1">
    <source>
        <dbReference type="SAM" id="MobiDB-lite"/>
    </source>
</evidence>
<dbReference type="OrthoDB" id="7473872at2"/>
<protein>
    <recommendedName>
        <fullName evidence="4">Gene transfer agent family protein</fullName>
    </recommendedName>
</protein>
<dbReference type="Proteomes" id="UP000284202">
    <property type="component" value="Unassembled WGS sequence"/>
</dbReference>
<evidence type="ECO:0000313" key="2">
    <source>
        <dbReference type="EMBL" id="RJE84030.1"/>
    </source>
</evidence>
<name>A0A418SST6_9RHOB</name>
<reference evidence="3" key="1">
    <citation type="submission" date="2018-09" db="EMBL/GenBank/DDBJ databases">
        <title>Acidovorax cavernicola nov. sp. isolated from Gruta de las Maravillas (Aracena, Spain).</title>
        <authorList>
            <person name="Jurado V."/>
            <person name="Gutierrez-Patricio S."/>
            <person name="Gonzalez-Pimentel J.L."/>
            <person name="Miller A.Z."/>
            <person name="Laiz L."/>
            <person name="Saiz-Jimenez C."/>
        </authorList>
    </citation>
    <scope>NUCLEOTIDE SEQUENCE [LARGE SCALE GENOMIC DNA]</scope>
    <source>
        <strain evidence="3">1011MAR3C25</strain>
    </source>
</reference>
<sequence>MANGFKGEIRLTYEGQSFTMVLDFNALCDFESETGKNALTELEGMEAGNLSASDTRALMWAGLRQCHPDMTLQLAGSILSENADAIQRATAVIAAEAEKPETKPGNRMRPTKARA</sequence>
<organism evidence="2 3">
    <name type="scientific">Paracoccus onubensis</name>
    <dbReference type="NCBI Taxonomy" id="1675788"/>
    <lineage>
        <taxon>Bacteria</taxon>
        <taxon>Pseudomonadati</taxon>
        <taxon>Pseudomonadota</taxon>
        <taxon>Alphaproteobacteria</taxon>
        <taxon>Rhodobacterales</taxon>
        <taxon>Paracoccaceae</taxon>
        <taxon>Paracoccus</taxon>
    </lineage>
</organism>
<proteinExistence type="predicted"/>
<evidence type="ECO:0000313" key="3">
    <source>
        <dbReference type="Proteomes" id="UP000284202"/>
    </source>
</evidence>
<keyword evidence="3" id="KW-1185">Reference proteome</keyword>
<evidence type="ECO:0008006" key="4">
    <source>
        <dbReference type="Google" id="ProtNLM"/>
    </source>
</evidence>
<dbReference type="RefSeq" id="WP_147391937.1">
    <property type="nucleotide sequence ID" value="NZ_QZCG01000009.1"/>
</dbReference>
<dbReference type="EMBL" id="QZCG01000009">
    <property type="protein sequence ID" value="RJE84030.1"/>
    <property type="molecule type" value="Genomic_DNA"/>
</dbReference>